<organism evidence="2 3">
    <name type="scientific">Pseudomonas syringae pv. castaneae</name>
    <dbReference type="NCBI Taxonomy" id="264450"/>
    <lineage>
        <taxon>Bacteria</taxon>
        <taxon>Pseudomonadati</taxon>
        <taxon>Pseudomonadota</taxon>
        <taxon>Gammaproteobacteria</taxon>
        <taxon>Pseudomonadales</taxon>
        <taxon>Pseudomonadaceae</taxon>
        <taxon>Pseudomonas</taxon>
        <taxon>Pseudomonas syringae</taxon>
    </lineage>
</organism>
<dbReference type="Gene3D" id="1.20.1250.20">
    <property type="entry name" value="MFS general substrate transporter like domains"/>
    <property type="match status" value="1"/>
</dbReference>
<keyword evidence="1" id="KW-0812">Transmembrane</keyword>
<dbReference type="InterPro" id="IPR036259">
    <property type="entry name" value="MFS_trans_sf"/>
</dbReference>
<dbReference type="SUPFAM" id="SSF103473">
    <property type="entry name" value="MFS general substrate transporter"/>
    <property type="match status" value="1"/>
</dbReference>
<name>A0A0P9Q0F2_PSESX</name>
<dbReference type="RefSeq" id="WP_230848459.1">
    <property type="nucleotide sequence ID" value="NZ_LJQD01000472.1"/>
</dbReference>
<keyword evidence="1" id="KW-1133">Transmembrane helix</keyword>
<dbReference type="PATRIC" id="fig|264450.4.peg.3544"/>
<keyword evidence="1" id="KW-0472">Membrane</keyword>
<sequence length="98" mass="10327">MSLSSDTAVMVSSLRLKRRGVAYTELATLAGASRAGTALAMGNTCVFVVLFATPIAASSLMTHFSWGVVWLAAAFCALLTVPLFPRVEKSYALAPRST</sequence>
<protein>
    <submittedName>
        <fullName evidence="2">Putative Membrane protein</fullName>
    </submittedName>
</protein>
<comment type="caution">
    <text evidence="2">The sequence shown here is derived from an EMBL/GenBank/DDBJ whole genome shotgun (WGS) entry which is preliminary data.</text>
</comment>
<evidence type="ECO:0000313" key="3">
    <source>
        <dbReference type="Proteomes" id="UP000050381"/>
    </source>
</evidence>
<gene>
    <name evidence="2" type="ORF">ALO79_06098</name>
</gene>
<evidence type="ECO:0000256" key="1">
    <source>
        <dbReference type="SAM" id="Phobius"/>
    </source>
</evidence>
<dbReference type="EMBL" id="LJQD01000472">
    <property type="protein sequence ID" value="KPW90957.1"/>
    <property type="molecule type" value="Genomic_DNA"/>
</dbReference>
<proteinExistence type="predicted"/>
<feature type="transmembrane region" description="Helical" evidence="1">
    <location>
        <begin position="38"/>
        <end position="57"/>
    </location>
</feature>
<dbReference type="Proteomes" id="UP000050381">
    <property type="component" value="Unassembled WGS sequence"/>
</dbReference>
<evidence type="ECO:0000313" key="2">
    <source>
        <dbReference type="EMBL" id="KPW90957.1"/>
    </source>
</evidence>
<reference evidence="2 3" key="1">
    <citation type="submission" date="2015-09" db="EMBL/GenBank/DDBJ databases">
        <title>Genome announcement of multiple Pseudomonas syringae strains.</title>
        <authorList>
            <person name="Thakur S."/>
            <person name="Wang P.W."/>
            <person name="Gong Y."/>
            <person name="Weir B.S."/>
            <person name="Guttman D.S."/>
        </authorList>
    </citation>
    <scope>NUCLEOTIDE SEQUENCE [LARGE SCALE GENOMIC DNA]</scope>
    <source>
        <strain evidence="2 3">ICMP9419</strain>
    </source>
</reference>
<dbReference type="AlphaFoldDB" id="A0A0P9Q0F2"/>
<accession>A0A0P9Q0F2</accession>
<feature type="transmembrane region" description="Helical" evidence="1">
    <location>
        <begin position="63"/>
        <end position="84"/>
    </location>
</feature>